<feature type="domain" description="PHB de-polymerase C-terminal" evidence="1">
    <location>
        <begin position="209"/>
        <end position="408"/>
    </location>
</feature>
<dbReference type="PANTHER" id="PTHR36837">
    <property type="entry name" value="POLY(3-HYDROXYALKANOATE) POLYMERASE SUBUNIT PHAC"/>
    <property type="match status" value="1"/>
</dbReference>
<evidence type="ECO:0000313" key="3">
    <source>
        <dbReference type="Proteomes" id="UP000539372"/>
    </source>
</evidence>
<dbReference type="InterPro" id="IPR009656">
    <property type="entry name" value="PHB_depo_C"/>
</dbReference>
<dbReference type="InterPro" id="IPR051321">
    <property type="entry name" value="PHA/PHB_synthase"/>
</dbReference>
<dbReference type="EMBL" id="JABBNT010000001">
    <property type="protein sequence ID" value="NMM42894.1"/>
    <property type="molecule type" value="Genomic_DNA"/>
</dbReference>
<evidence type="ECO:0000313" key="2">
    <source>
        <dbReference type="EMBL" id="NMM42894.1"/>
    </source>
</evidence>
<dbReference type="Pfam" id="PF06850">
    <property type="entry name" value="PHB_depo_C"/>
    <property type="match status" value="1"/>
</dbReference>
<reference evidence="2 3" key="1">
    <citation type="submission" date="2020-04" db="EMBL/GenBank/DDBJ databases">
        <title>Rhodospirillaceae bacterium KN72 isolated from deep sea.</title>
        <authorList>
            <person name="Zhang D.-C."/>
        </authorList>
    </citation>
    <scope>NUCLEOTIDE SEQUENCE [LARGE SCALE GENOMIC DNA]</scope>
    <source>
        <strain evidence="2 3">KN72</strain>
    </source>
</reference>
<proteinExistence type="predicted"/>
<dbReference type="InterPro" id="IPR029058">
    <property type="entry name" value="AB_hydrolase_fold"/>
</dbReference>
<dbReference type="NCBIfam" id="TIGR01849">
    <property type="entry name" value="PHB_depoly_PhaZ"/>
    <property type="match status" value="1"/>
</dbReference>
<dbReference type="InterPro" id="IPR010915">
    <property type="entry name" value="PHB_depoly_PhaZ"/>
</dbReference>
<dbReference type="PANTHER" id="PTHR36837:SF4">
    <property type="entry name" value="BLR0908 PROTEIN"/>
    <property type="match status" value="1"/>
</dbReference>
<accession>A0A7Y0HF60</accession>
<keyword evidence="3" id="KW-1185">Reference proteome</keyword>
<dbReference type="Proteomes" id="UP000539372">
    <property type="component" value="Unassembled WGS sequence"/>
</dbReference>
<name>A0A7Y0HF60_9PROT</name>
<comment type="caution">
    <text evidence="2">The sequence shown here is derived from an EMBL/GenBank/DDBJ whole genome shotgun (WGS) entry which is preliminary data.</text>
</comment>
<organism evidence="2 3">
    <name type="scientific">Pacificispira spongiicola</name>
    <dbReference type="NCBI Taxonomy" id="2729598"/>
    <lineage>
        <taxon>Bacteria</taxon>
        <taxon>Pseudomonadati</taxon>
        <taxon>Pseudomonadota</taxon>
        <taxon>Alphaproteobacteria</taxon>
        <taxon>Rhodospirillales</taxon>
        <taxon>Rhodospirillaceae</taxon>
        <taxon>Pacificispira</taxon>
    </lineage>
</organism>
<dbReference type="RefSeq" id="WP_169623214.1">
    <property type="nucleotide sequence ID" value="NZ_JABBNT010000001.1"/>
</dbReference>
<gene>
    <name evidence="2" type="primary">phaZ</name>
    <name evidence="2" type="ORF">HH303_00285</name>
</gene>
<dbReference type="SUPFAM" id="SSF53474">
    <property type="entry name" value="alpha/beta-Hydrolases"/>
    <property type="match status" value="1"/>
</dbReference>
<evidence type="ECO:0000259" key="1">
    <source>
        <dbReference type="Pfam" id="PF06850"/>
    </source>
</evidence>
<protein>
    <submittedName>
        <fullName evidence="2">Polyhydroxyalkanoate depolymerase</fullName>
    </submittedName>
</protein>
<dbReference type="Gene3D" id="3.40.50.1820">
    <property type="entry name" value="alpha/beta hydrolase"/>
    <property type="match status" value="1"/>
</dbReference>
<dbReference type="AlphaFoldDB" id="A0A7Y0HF60"/>
<sequence length="420" mass="47273">MLYSLYDARNRALAPVRWMAEATRLAFVNPLHPMSWTPMGRMIAAGSGVVESLLAERGKPDWDIDTVESEGKKRPIAIETVLEKPFGNLVRFRKVGMSKKQTRILLVAPMSGHFATLLRDTVRALLKENEVWITDWANASDVPDAEGKFGIERYMEYLMDFMAFLHEEDSSRPFHIMAVCQPAPLVLASTAILAEDKAPHCPASMILMGGPIDTRASETAVTRAALNRSIDWFRTHMIHRVPPSFRGANRRVYPGFLQLRAFWSMNPARHAGAHWNMFKHLSQGDGESADRTRAFYDEYMAVADVAADFFLETVDHVFKKHSLPKGELMWNGRKVNPEAITDVGLLTVEGELDDISSPAQTEAAHDICPNIPESLRDHLLQENVGHYGIFNGRRWRDNICPHIGEFVRGIEAQKAKKQAA</sequence>
<dbReference type="PIRSF" id="PIRSF020818">
    <property type="entry name" value="PHB_depoly_PhaZ"/>
    <property type="match status" value="1"/>
</dbReference>